<comment type="caution">
    <text evidence="1">The sequence shown here is derived from an EMBL/GenBank/DDBJ whole genome shotgun (WGS) entry which is preliminary data.</text>
</comment>
<feature type="non-terminal residue" evidence="1">
    <location>
        <position position="1"/>
    </location>
</feature>
<dbReference type="Proteomes" id="UP000194933">
    <property type="component" value="Unassembled WGS sequence"/>
</dbReference>
<dbReference type="EMBL" id="NGMO01000002">
    <property type="protein sequence ID" value="OTP10824.1"/>
    <property type="molecule type" value="Genomic_DNA"/>
</dbReference>
<protein>
    <submittedName>
        <fullName evidence="1">Uncharacterized protein</fullName>
    </submittedName>
</protein>
<sequence>LNTINKLFEKISRDILNFSFPTIAVAVI</sequence>
<evidence type="ECO:0000313" key="2">
    <source>
        <dbReference type="Proteomes" id="UP000194933"/>
    </source>
</evidence>
<organism evidence="1 2">
    <name type="scientific">Candidatus Enterococcus wittei</name>
    <dbReference type="NCBI Taxonomy" id="1987383"/>
    <lineage>
        <taxon>Bacteria</taxon>
        <taxon>Bacillati</taxon>
        <taxon>Bacillota</taxon>
        <taxon>Bacilli</taxon>
        <taxon>Lactobacillales</taxon>
        <taxon>Enterococcaceae</taxon>
        <taxon>Enterococcus</taxon>
    </lineage>
</organism>
<dbReference type="AlphaFoldDB" id="A0A242K0M6"/>
<reference evidence="1 2" key="1">
    <citation type="submission" date="2017-05" db="EMBL/GenBank/DDBJ databases">
        <title>The Genome Sequence of Enterococcus sp. 10A9_DIV0425.</title>
        <authorList>
            <consortium name="The Broad Institute Genomics Platform"/>
            <consortium name="The Broad Institute Genomic Center for Infectious Diseases"/>
            <person name="Earl A."/>
            <person name="Manson A."/>
            <person name="Schwartman J."/>
            <person name="Gilmore M."/>
            <person name="Abouelleil A."/>
            <person name="Cao P."/>
            <person name="Chapman S."/>
            <person name="Cusick C."/>
            <person name="Shea T."/>
            <person name="Young S."/>
            <person name="Neafsey D."/>
            <person name="Nusbaum C."/>
            <person name="Birren B."/>
        </authorList>
    </citation>
    <scope>NUCLEOTIDE SEQUENCE [LARGE SCALE GENOMIC DNA]</scope>
    <source>
        <strain evidence="1 2">10A9_DIV0425</strain>
    </source>
</reference>
<proteinExistence type="predicted"/>
<name>A0A242K0M6_9ENTE</name>
<gene>
    <name evidence="1" type="ORF">A5844_000958</name>
</gene>
<accession>A0A242K0M6</accession>
<evidence type="ECO:0000313" key="1">
    <source>
        <dbReference type="EMBL" id="OTP10824.1"/>
    </source>
</evidence>
<keyword evidence="2" id="KW-1185">Reference proteome</keyword>